<dbReference type="InterPro" id="IPR000668">
    <property type="entry name" value="Peptidase_C1A_C"/>
</dbReference>
<comment type="similarity">
    <text evidence="1">Belongs to the peptidase C1 family.</text>
</comment>
<dbReference type="PANTHER" id="PTHR12411">
    <property type="entry name" value="CYSTEINE PROTEASE FAMILY C1-RELATED"/>
    <property type="match status" value="1"/>
</dbReference>
<dbReference type="Gene3D" id="3.90.70.10">
    <property type="entry name" value="Cysteine proteinases"/>
    <property type="match status" value="1"/>
</dbReference>
<dbReference type="EMBL" id="JAYDYQ010001289">
    <property type="protein sequence ID" value="KAK4487725.1"/>
    <property type="molecule type" value="Genomic_DNA"/>
</dbReference>
<feature type="domain" description="Peptidase C1A papain C-terminal" evidence="2">
    <location>
        <begin position="1"/>
        <end position="121"/>
    </location>
</feature>
<evidence type="ECO:0000256" key="1">
    <source>
        <dbReference type="ARBA" id="ARBA00008455"/>
    </source>
</evidence>
<evidence type="ECO:0000313" key="3">
    <source>
        <dbReference type="EMBL" id="KAK4487725.1"/>
    </source>
</evidence>
<gene>
    <name evidence="3" type="ORF">RD792_005610</name>
</gene>
<comment type="caution">
    <text evidence="3">The sequence shown here is derived from an EMBL/GenBank/DDBJ whole genome shotgun (WGS) entry which is preliminary data.</text>
</comment>
<dbReference type="Pfam" id="PF00112">
    <property type="entry name" value="Peptidase_C1"/>
    <property type="match status" value="1"/>
</dbReference>
<dbReference type="SMART" id="SM00645">
    <property type="entry name" value="Pept_C1"/>
    <property type="match status" value="1"/>
</dbReference>
<dbReference type="SUPFAM" id="SSF54001">
    <property type="entry name" value="Cysteine proteinases"/>
    <property type="match status" value="1"/>
</dbReference>
<accession>A0ABR0DEQ9</accession>
<dbReference type="Proteomes" id="UP001291926">
    <property type="component" value="Unassembled WGS sequence"/>
</dbReference>
<proteinExistence type="inferred from homology"/>
<name>A0ABR0DEQ9_9LAMI</name>
<sequence>MNENTGCCWAFSVVAATEGINQLTTGNLVSLPEQEFVDYDISEDQGCNGSLMDDAFQFIIGNHGLTNESNYTYEGVDATCNTKKEFSRVAKITGYEDVPANSESACVVESCGYSTDFCSHRCWWF</sequence>
<organism evidence="3 4">
    <name type="scientific">Penstemon davidsonii</name>
    <dbReference type="NCBI Taxonomy" id="160366"/>
    <lineage>
        <taxon>Eukaryota</taxon>
        <taxon>Viridiplantae</taxon>
        <taxon>Streptophyta</taxon>
        <taxon>Embryophyta</taxon>
        <taxon>Tracheophyta</taxon>
        <taxon>Spermatophyta</taxon>
        <taxon>Magnoliopsida</taxon>
        <taxon>eudicotyledons</taxon>
        <taxon>Gunneridae</taxon>
        <taxon>Pentapetalae</taxon>
        <taxon>asterids</taxon>
        <taxon>lamiids</taxon>
        <taxon>Lamiales</taxon>
        <taxon>Plantaginaceae</taxon>
        <taxon>Cheloneae</taxon>
        <taxon>Penstemon</taxon>
    </lineage>
</organism>
<protein>
    <recommendedName>
        <fullName evidence="2">Peptidase C1A papain C-terminal domain-containing protein</fullName>
    </recommendedName>
</protein>
<evidence type="ECO:0000313" key="4">
    <source>
        <dbReference type="Proteomes" id="UP001291926"/>
    </source>
</evidence>
<evidence type="ECO:0000259" key="2">
    <source>
        <dbReference type="SMART" id="SM00645"/>
    </source>
</evidence>
<keyword evidence="4" id="KW-1185">Reference proteome</keyword>
<dbReference type="InterPro" id="IPR038765">
    <property type="entry name" value="Papain-like_cys_pep_sf"/>
</dbReference>
<dbReference type="InterPro" id="IPR013128">
    <property type="entry name" value="Peptidase_C1A"/>
</dbReference>
<reference evidence="3 4" key="1">
    <citation type="journal article" date="2023" name="bioRxiv">
        <title>Genome report: Whole genome sequence and annotation of Penstemon davidsonii.</title>
        <authorList>
            <person name="Ostevik K.L."/>
            <person name="Alabady M."/>
            <person name="Zhang M."/>
            <person name="Rausher M.D."/>
        </authorList>
    </citation>
    <scope>NUCLEOTIDE SEQUENCE [LARGE SCALE GENOMIC DNA]</scope>
    <source>
        <strain evidence="3">DNT005</strain>
        <tissue evidence="3">Whole leaf</tissue>
    </source>
</reference>